<dbReference type="RefSeq" id="WP_127789799.1">
    <property type="nucleotide sequence ID" value="NZ_SACL01000011.1"/>
</dbReference>
<accession>A0A437M195</accession>
<dbReference type="AlphaFoldDB" id="A0A437M195"/>
<name>A0A437M195_9PROT</name>
<organism evidence="1 2">
    <name type="scientific">Rhodovarius crocodyli</name>
    <dbReference type="NCBI Taxonomy" id="1979269"/>
    <lineage>
        <taxon>Bacteria</taxon>
        <taxon>Pseudomonadati</taxon>
        <taxon>Pseudomonadota</taxon>
        <taxon>Alphaproteobacteria</taxon>
        <taxon>Acetobacterales</taxon>
        <taxon>Roseomonadaceae</taxon>
        <taxon>Rhodovarius</taxon>
    </lineage>
</organism>
<keyword evidence="2" id="KW-1185">Reference proteome</keyword>
<comment type="caution">
    <text evidence="1">The sequence shown here is derived from an EMBL/GenBank/DDBJ whole genome shotgun (WGS) entry which is preliminary data.</text>
</comment>
<protein>
    <submittedName>
        <fullName evidence="1">Uncharacterized protein</fullName>
    </submittedName>
</protein>
<evidence type="ECO:0000313" key="1">
    <source>
        <dbReference type="EMBL" id="RVT91382.1"/>
    </source>
</evidence>
<gene>
    <name evidence="1" type="ORF">EOD42_22265</name>
</gene>
<proteinExistence type="predicted"/>
<dbReference type="EMBL" id="SACL01000011">
    <property type="protein sequence ID" value="RVT91382.1"/>
    <property type="molecule type" value="Genomic_DNA"/>
</dbReference>
<reference evidence="1 2" key="1">
    <citation type="submission" date="2019-01" db="EMBL/GenBank/DDBJ databases">
        <authorList>
            <person name="Chen W.-M."/>
        </authorList>
    </citation>
    <scope>NUCLEOTIDE SEQUENCE [LARGE SCALE GENOMIC DNA]</scope>
    <source>
        <strain evidence="1 2">CCP-6</strain>
    </source>
</reference>
<evidence type="ECO:0000313" key="2">
    <source>
        <dbReference type="Proteomes" id="UP000282957"/>
    </source>
</evidence>
<sequence>MKQAAPALSTYIMETADPTVTFALAQQIRALLYGQHLGTVFSALALSTAATIKERAMPGVDVLDPAVAPDAMVGAAGLLVREHLRALAGGHDMAVTARQAARLGKPKGAA</sequence>
<dbReference type="Proteomes" id="UP000282957">
    <property type="component" value="Unassembled WGS sequence"/>
</dbReference>